<dbReference type="InterPro" id="IPR003439">
    <property type="entry name" value="ABC_transporter-like_ATP-bd"/>
</dbReference>
<keyword evidence="2" id="KW-0547">Nucleotide-binding</keyword>
<sequence length="250" mass="27563">MNKGGFKMQTVLELKAVTKKFNGQTILNPIDLTIQQNDFIAVIGKSGAGKSTLLRMIAGLSAPSSGSIWQNQQRVTTTNAMTRIMFQNPRLLPWKTVAQNLSIGQAKITSEQLATTLAQVDLTANQHQYPLTLSGGQQQRVALARILLHHPELLLLDEPFGALDAFTRQSMQQLIENLWKAQQLTALLVTHDIEEAVALASKIVIVGQQQLLQEIPINLPRPRDRHSPAFKAIVQQIISQLETSQVQPAG</sequence>
<dbReference type="InterPro" id="IPR050166">
    <property type="entry name" value="ABC_transporter_ATP-bind"/>
</dbReference>
<dbReference type="InterPro" id="IPR027417">
    <property type="entry name" value="P-loop_NTPase"/>
</dbReference>
<name>A0A0R1RPW6_9LACO</name>
<evidence type="ECO:0000313" key="6">
    <source>
        <dbReference type="Proteomes" id="UP000051264"/>
    </source>
</evidence>
<dbReference type="SMART" id="SM00382">
    <property type="entry name" value="AAA"/>
    <property type="match status" value="1"/>
</dbReference>
<reference evidence="5 6" key="1">
    <citation type="journal article" date="2015" name="Genome Announc.">
        <title>Expanding the biotechnology potential of lactobacilli through comparative genomics of 213 strains and associated genera.</title>
        <authorList>
            <person name="Sun Z."/>
            <person name="Harris H.M."/>
            <person name="McCann A."/>
            <person name="Guo C."/>
            <person name="Argimon S."/>
            <person name="Zhang W."/>
            <person name="Yang X."/>
            <person name="Jeffery I.B."/>
            <person name="Cooney J.C."/>
            <person name="Kagawa T.F."/>
            <person name="Liu W."/>
            <person name="Song Y."/>
            <person name="Salvetti E."/>
            <person name="Wrobel A."/>
            <person name="Rasinkangas P."/>
            <person name="Parkhill J."/>
            <person name="Rea M.C."/>
            <person name="O'Sullivan O."/>
            <person name="Ritari J."/>
            <person name="Douillard F.P."/>
            <person name="Paul Ross R."/>
            <person name="Yang R."/>
            <person name="Briner A.E."/>
            <person name="Felis G.E."/>
            <person name="de Vos W.M."/>
            <person name="Barrangou R."/>
            <person name="Klaenhammer T.R."/>
            <person name="Caufield P.W."/>
            <person name="Cui Y."/>
            <person name="Zhang H."/>
            <person name="O'Toole P.W."/>
        </authorList>
    </citation>
    <scope>NUCLEOTIDE SEQUENCE [LARGE SCALE GENOMIC DNA]</scope>
    <source>
        <strain evidence="5 6">DSM 14340</strain>
    </source>
</reference>
<organism evidence="5 6">
    <name type="scientific">Latilactobacillus fuchuensis DSM 14340 = JCM 11249</name>
    <dbReference type="NCBI Taxonomy" id="1423747"/>
    <lineage>
        <taxon>Bacteria</taxon>
        <taxon>Bacillati</taxon>
        <taxon>Bacillota</taxon>
        <taxon>Bacilli</taxon>
        <taxon>Lactobacillales</taxon>
        <taxon>Lactobacillaceae</taxon>
        <taxon>Latilactobacillus</taxon>
    </lineage>
</organism>
<gene>
    <name evidence="5" type="ORF">FC69_GL000279</name>
</gene>
<dbReference type="InterPro" id="IPR017871">
    <property type="entry name" value="ABC_transporter-like_CS"/>
</dbReference>
<dbReference type="Gene3D" id="3.40.50.300">
    <property type="entry name" value="P-loop containing nucleotide triphosphate hydrolases"/>
    <property type="match status" value="1"/>
</dbReference>
<dbReference type="GO" id="GO:0005524">
    <property type="term" value="F:ATP binding"/>
    <property type="evidence" value="ECO:0007669"/>
    <property type="project" value="UniProtKB-KW"/>
</dbReference>
<dbReference type="eggNOG" id="COG1116">
    <property type="taxonomic scope" value="Bacteria"/>
</dbReference>
<evidence type="ECO:0000256" key="3">
    <source>
        <dbReference type="ARBA" id="ARBA00022840"/>
    </source>
</evidence>
<dbReference type="PANTHER" id="PTHR42788">
    <property type="entry name" value="TAURINE IMPORT ATP-BINDING PROTEIN-RELATED"/>
    <property type="match status" value="1"/>
</dbReference>
<dbReference type="Proteomes" id="UP000051264">
    <property type="component" value="Unassembled WGS sequence"/>
</dbReference>
<dbReference type="SUPFAM" id="SSF52540">
    <property type="entry name" value="P-loop containing nucleoside triphosphate hydrolases"/>
    <property type="match status" value="1"/>
</dbReference>
<feature type="domain" description="ABC transporter" evidence="4">
    <location>
        <begin position="12"/>
        <end position="233"/>
    </location>
</feature>
<proteinExistence type="predicted"/>
<evidence type="ECO:0000256" key="2">
    <source>
        <dbReference type="ARBA" id="ARBA00022741"/>
    </source>
</evidence>
<evidence type="ECO:0000259" key="4">
    <source>
        <dbReference type="PROSITE" id="PS50893"/>
    </source>
</evidence>
<keyword evidence="1" id="KW-0813">Transport</keyword>
<dbReference type="Pfam" id="PF00005">
    <property type="entry name" value="ABC_tran"/>
    <property type="match status" value="1"/>
</dbReference>
<accession>A0A0R1RPW6</accession>
<dbReference type="InterPro" id="IPR003593">
    <property type="entry name" value="AAA+_ATPase"/>
</dbReference>
<dbReference type="AlphaFoldDB" id="A0A0R1RPW6"/>
<dbReference type="PROSITE" id="PS00211">
    <property type="entry name" value="ABC_TRANSPORTER_1"/>
    <property type="match status" value="1"/>
</dbReference>
<evidence type="ECO:0000313" key="5">
    <source>
        <dbReference type="EMBL" id="KRL58409.1"/>
    </source>
</evidence>
<dbReference type="PATRIC" id="fig|1423747.3.peg.286"/>
<dbReference type="PANTHER" id="PTHR42788:SF13">
    <property type="entry name" value="ALIPHATIC SULFONATES IMPORT ATP-BINDING PROTEIN SSUB"/>
    <property type="match status" value="1"/>
</dbReference>
<dbReference type="STRING" id="1423747.FC69_GL000279"/>
<dbReference type="EMBL" id="AZEX01000070">
    <property type="protein sequence ID" value="KRL58409.1"/>
    <property type="molecule type" value="Genomic_DNA"/>
</dbReference>
<comment type="caution">
    <text evidence="5">The sequence shown here is derived from an EMBL/GenBank/DDBJ whole genome shotgun (WGS) entry which is preliminary data.</text>
</comment>
<evidence type="ECO:0000256" key="1">
    <source>
        <dbReference type="ARBA" id="ARBA00022448"/>
    </source>
</evidence>
<keyword evidence="3 5" id="KW-0067">ATP-binding</keyword>
<dbReference type="GO" id="GO:0016887">
    <property type="term" value="F:ATP hydrolysis activity"/>
    <property type="evidence" value="ECO:0007669"/>
    <property type="project" value="InterPro"/>
</dbReference>
<protein>
    <submittedName>
        <fullName evidence="5">Sulfonate abc transporter, atp-binding subunit</fullName>
    </submittedName>
</protein>
<dbReference type="PROSITE" id="PS50893">
    <property type="entry name" value="ABC_TRANSPORTER_2"/>
    <property type="match status" value="1"/>
</dbReference>